<evidence type="ECO:0000313" key="1">
    <source>
        <dbReference type="EMBL" id="WIV54932.1"/>
    </source>
</evidence>
<accession>A0ABY8XH70</accession>
<dbReference type="Pfam" id="PF02423">
    <property type="entry name" value="OCD_Mu_crystall"/>
    <property type="match status" value="1"/>
</dbReference>
<dbReference type="InterPro" id="IPR036291">
    <property type="entry name" value="NAD(P)-bd_dom_sf"/>
</dbReference>
<dbReference type="Gene3D" id="3.30.1780.10">
    <property type="entry name" value="ornithine cyclodeaminase, domain 1"/>
    <property type="match status" value="1"/>
</dbReference>
<dbReference type="InterPro" id="IPR023401">
    <property type="entry name" value="ODC_N"/>
</dbReference>
<sequence>MTLLVLSGADVRALFPPKEGLAPMREALMALARGEVCQPLRPVVAPEGAKGLLAMMPAHTPDAGYGVKIVCLFEGNTALGLDAHQGAMLLFSGETGEALALLNASVLTELRTPAVTAVATETLARPDAAELTVIGIGVQGAAHIRTLAAVRSWRRVRVVARDHVRAAKVCAELSSELDLPIEVASSAEEAVRGADVVVTATNAPEPVLRREWLRPGTHVNAVGSCVAHTRELDPPTMAAARVFVDSLESAVNEAGDYVFAARAGVIGPSDLTPLGEVLLGRAPGRESEGEITVFESVGLAIQDLAAARFVHTRAVETGAGSRVEY</sequence>
<dbReference type="Proteomes" id="UP001227101">
    <property type="component" value="Chromosome"/>
</dbReference>
<proteinExistence type="predicted"/>
<protein>
    <submittedName>
        <fullName evidence="1">Ornithine cyclodeaminase family protein</fullName>
    </submittedName>
</protein>
<gene>
    <name evidence="1" type="ORF">QP939_39835</name>
</gene>
<organism evidence="1 2">
    <name type="scientific">Amycolatopsis nalaikhensis</name>
    <dbReference type="NCBI Taxonomy" id="715472"/>
    <lineage>
        <taxon>Bacteria</taxon>
        <taxon>Bacillati</taxon>
        <taxon>Actinomycetota</taxon>
        <taxon>Actinomycetes</taxon>
        <taxon>Pseudonocardiales</taxon>
        <taxon>Pseudonocardiaceae</taxon>
        <taxon>Amycolatopsis</taxon>
    </lineage>
</organism>
<dbReference type="Gene3D" id="3.40.50.720">
    <property type="entry name" value="NAD(P)-binding Rossmann-like Domain"/>
    <property type="match status" value="1"/>
</dbReference>
<dbReference type="PANTHER" id="PTHR13812">
    <property type="entry name" value="KETIMINE REDUCTASE MU-CRYSTALLIN"/>
    <property type="match status" value="1"/>
</dbReference>
<dbReference type="InterPro" id="IPR003462">
    <property type="entry name" value="ODC_Mu_crystall"/>
</dbReference>
<name>A0ABY8XH70_9PSEU</name>
<dbReference type="PIRSF" id="PIRSF001439">
    <property type="entry name" value="CryM"/>
    <property type="match status" value="1"/>
</dbReference>
<dbReference type="PANTHER" id="PTHR13812:SF19">
    <property type="entry name" value="KETIMINE REDUCTASE MU-CRYSTALLIN"/>
    <property type="match status" value="1"/>
</dbReference>
<dbReference type="RefSeq" id="WP_285451706.1">
    <property type="nucleotide sequence ID" value="NZ_CP127173.1"/>
</dbReference>
<dbReference type="EMBL" id="CP127173">
    <property type="protein sequence ID" value="WIV54932.1"/>
    <property type="molecule type" value="Genomic_DNA"/>
</dbReference>
<reference evidence="1 2" key="1">
    <citation type="submission" date="2023-06" db="EMBL/GenBank/DDBJ databases">
        <authorList>
            <person name="Oyuntsetseg B."/>
            <person name="Kim S.B."/>
        </authorList>
    </citation>
    <scope>NUCLEOTIDE SEQUENCE [LARGE SCALE GENOMIC DNA]</scope>
    <source>
        <strain evidence="1 2">2-2</strain>
    </source>
</reference>
<dbReference type="SUPFAM" id="SSF51735">
    <property type="entry name" value="NAD(P)-binding Rossmann-fold domains"/>
    <property type="match status" value="1"/>
</dbReference>
<keyword evidence="2" id="KW-1185">Reference proteome</keyword>
<evidence type="ECO:0000313" key="2">
    <source>
        <dbReference type="Proteomes" id="UP001227101"/>
    </source>
</evidence>